<keyword evidence="5 7" id="KW-0472">Membrane</keyword>
<dbReference type="InterPro" id="IPR003807">
    <property type="entry name" value="DUF202"/>
</dbReference>
<evidence type="ECO:0000259" key="8">
    <source>
        <dbReference type="Pfam" id="PF02656"/>
    </source>
</evidence>
<proteinExistence type="predicted"/>
<dbReference type="EMBL" id="MU157826">
    <property type="protein sequence ID" value="KAF9534518.1"/>
    <property type="molecule type" value="Genomic_DNA"/>
</dbReference>
<name>A0A9P6ER19_9AGAR</name>
<evidence type="ECO:0000313" key="10">
    <source>
        <dbReference type="Proteomes" id="UP000807306"/>
    </source>
</evidence>
<dbReference type="OrthoDB" id="199599at2759"/>
<dbReference type="Proteomes" id="UP000807306">
    <property type="component" value="Unassembled WGS sequence"/>
</dbReference>
<keyword evidence="2" id="KW-1003">Cell membrane</keyword>
<dbReference type="AlphaFoldDB" id="A0A9P6ER19"/>
<reference evidence="9" key="1">
    <citation type="submission" date="2020-11" db="EMBL/GenBank/DDBJ databases">
        <authorList>
            <consortium name="DOE Joint Genome Institute"/>
            <person name="Ahrendt S."/>
            <person name="Riley R."/>
            <person name="Andreopoulos W."/>
            <person name="Labutti K."/>
            <person name="Pangilinan J."/>
            <person name="Ruiz-Duenas F.J."/>
            <person name="Barrasa J.M."/>
            <person name="Sanchez-Garcia M."/>
            <person name="Camarero S."/>
            <person name="Miyauchi S."/>
            <person name="Serrano A."/>
            <person name="Linde D."/>
            <person name="Babiker R."/>
            <person name="Drula E."/>
            <person name="Ayuso-Fernandez I."/>
            <person name="Pacheco R."/>
            <person name="Padilla G."/>
            <person name="Ferreira P."/>
            <person name="Barriuso J."/>
            <person name="Kellner H."/>
            <person name="Castanera R."/>
            <person name="Alfaro M."/>
            <person name="Ramirez L."/>
            <person name="Pisabarro A.G."/>
            <person name="Kuo A."/>
            <person name="Tritt A."/>
            <person name="Lipzen A."/>
            <person name="He G."/>
            <person name="Yan M."/>
            <person name="Ng V."/>
            <person name="Cullen D."/>
            <person name="Martin F."/>
            <person name="Rosso M.-N."/>
            <person name="Henrissat B."/>
            <person name="Hibbett D."/>
            <person name="Martinez A.T."/>
            <person name="Grigoriev I.V."/>
        </authorList>
    </citation>
    <scope>NUCLEOTIDE SEQUENCE</scope>
    <source>
        <strain evidence="9">CBS 506.95</strain>
    </source>
</reference>
<evidence type="ECO:0000256" key="6">
    <source>
        <dbReference type="SAM" id="MobiDB-lite"/>
    </source>
</evidence>
<comment type="subcellular location">
    <subcellularLocation>
        <location evidence="1">Cell membrane</location>
        <topology evidence="1">Multi-pass membrane protein</topology>
    </subcellularLocation>
</comment>
<keyword evidence="10" id="KW-1185">Reference proteome</keyword>
<dbReference type="PANTHER" id="PTHR34187:SF2">
    <property type="entry name" value="DUF202 DOMAIN-CONTAINING PROTEIN"/>
    <property type="match status" value="1"/>
</dbReference>
<feature type="transmembrane region" description="Helical" evidence="7">
    <location>
        <begin position="155"/>
        <end position="175"/>
    </location>
</feature>
<evidence type="ECO:0000256" key="4">
    <source>
        <dbReference type="ARBA" id="ARBA00022989"/>
    </source>
</evidence>
<evidence type="ECO:0000256" key="5">
    <source>
        <dbReference type="ARBA" id="ARBA00023136"/>
    </source>
</evidence>
<dbReference type="PANTHER" id="PTHR34187">
    <property type="entry name" value="FGR18P"/>
    <property type="match status" value="1"/>
</dbReference>
<dbReference type="Pfam" id="PF02656">
    <property type="entry name" value="DUF202"/>
    <property type="match status" value="1"/>
</dbReference>
<evidence type="ECO:0000256" key="7">
    <source>
        <dbReference type="SAM" id="Phobius"/>
    </source>
</evidence>
<keyword evidence="4 7" id="KW-1133">Transmembrane helix</keyword>
<comment type="caution">
    <text evidence="9">The sequence shown here is derived from an EMBL/GenBank/DDBJ whole genome shotgun (WGS) entry which is preliminary data.</text>
</comment>
<feature type="transmembrane region" description="Helical" evidence="7">
    <location>
        <begin position="195"/>
        <end position="214"/>
    </location>
</feature>
<evidence type="ECO:0000256" key="3">
    <source>
        <dbReference type="ARBA" id="ARBA00022692"/>
    </source>
</evidence>
<feature type="region of interest" description="Disordered" evidence="6">
    <location>
        <begin position="1"/>
        <end position="93"/>
    </location>
</feature>
<protein>
    <recommendedName>
        <fullName evidence="8">DUF202 domain-containing protein</fullName>
    </recommendedName>
</protein>
<keyword evidence="3 7" id="KW-0812">Transmembrane</keyword>
<feature type="compositionally biased region" description="Polar residues" evidence="6">
    <location>
        <begin position="51"/>
        <end position="61"/>
    </location>
</feature>
<organism evidence="9 10">
    <name type="scientific">Crepidotus variabilis</name>
    <dbReference type="NCBI Taxonomy" id="179855"/>
    <lineage>
        <taxon>Eukaryota</taxon>
        <taxon>Fungi</taxon>
        <taxon>Dikarya</taxon>
        <taxon>Basidiomycota</taxon>
        <taxon>Agaricomycotina</taxon>
        <taxon>Agaricomycetes</taxon>
        <taxon>Agaricomycetidae</taxon>
        <taxon>Agaricales</taxon>
        <taxon>Agaricineae</taxon>
        <taxon>Crepidotaceae</taxon>
        <taxon>Crepidotus</taxon>
    </lineage>
</organism>
<dbReference type="InterPro" id="IPR052053">
    <property type="entry name" value="IM_YidH-like"/>
</dbReference>
<feature type="domain" description="DUF202" evidence="8">
    <location>
        <begin position="138"/>
        <end position="217"/>
    </location>
</feature>
<dbReference type="GO" id="GO:0005886">
    <property type="term" value="C:plasma membrane"/>
    <property type="evidence" value="ECO:0007669"/>
    <property type="project" value="UniProtKB-SubCell"/>
</dbReference>
<gene>
    <name evidence="9" type="ORF">CPB83DRAFT_804538</name>
</gene>
<evidence type="ECO:0000256" key="1">
    <source>
        <dbReference type="ARBA" id="ARBA00004651"/>
    </source>
</evidence>
<accession>A0A9P6ER19</accession>
<feature type="transmembrane region" description="Helical" evidence="7">
    <location>
        <begin position="226"/>
        <end position="251"/>
    </location>
</feature>
<feature type="compositionally biased region" description="Basic and acidic residues" evidence="6">
    <location>
        <begin position="29"/>
        <end position="41"/>
    </location>
</feature>
<sequence>MSENTPLLVGTSHDNHYTSVTTIHNQRQRGKEREGLEHHQAISECEDDDVQSPSNITDFQGSSIQSRSRSRSRFPPNPSPTADGSISWSEESGFKPHLTANHSVTAECQAGPSVNPGSLSWWEENVRVTLQNSGSVARDHLASERTFLAYMRTSLAIASAGVALVQLFSAASAAVPPGGNQGTHRLHVYIRPLGAGAVVIGLAVLFIGVVRYYTVQAALVKGSFPVARLATAFIATMLTALVTLTFGVLLAGKLEARRS</sequence>
<evidence type="ECO:0000313" key="9">
    <source>
        <dbReference type="EMBL" id="KAF9534518.1"/>
    </source>
</evidence>
<evidence type="ECO:0000256" key="2">
    <source>
        <dbReference type="ARBA" id="ARBA00022475"/>
    </source>
</evidence>